<feature type="region of interest" description="Disordered" evidence="6">
    <location>
        <begin position="962"/>
        <end position="982"/>
    </location>
</feature>
<feature type="domain" description="Zn(2)-C6 fungal-type" evidence="7">
    <location>
        <begin position="263"/>
        <end position="297"/>
    </location>
</feature>
<evidence type="ECO:0000256" key="6">
    <source>
        <dbReference type="SAM" id="MobiDB-lite"/>
    </source>
</evidence>
<feature type="compositionally biased region" description="Polar residues" evidence="6">
    <location>
        <begin position="330"/>
        <end position="339"/>
    </location>
</feature>
<dbReference type="GO" id="GO:0000981">
    <property type="term" value="F:DNA-binding transcription factor activity, RNA polymerase II-specific"/>
    <property type="evidence" value="ECO:0007669"/>
    <property type="project" value="InterPro"/>
</dbReference>
<evidence type="ECO:0000256" key="4">
    <source>
        <dbReference type="ARBA" id="ARBA00023163"/>
    </source>
</evidence>
<feature type="region of interest" description="Disordered" evidence="6">
    <location>
        <begin position="110"/>
        <end position="146"/>
    </location>
</feature>
<dbReference type="Pfam" id="PF04082">
    <property type="entry name" value="Fungal_trans"/>
    <property type="match status" value="1"/>
</dbReference>
<dbReference type="SMART" id="SM00066">
    <property type="entry name" value="GAL4"/>
    <property type="match status" value="1"/>
</dbReference>
<evidence type="ECO:0000256" key="2">
    <source>
        <dbReference type="ARBA" id="ARBA00023015"/>
    </source>
</evidence>
<feature type="compositionally biased region" description="Basic and acidic residues" evidence="6">
    <location>
        <begin position="47"/>
        <end position="57"/>
    </location>
</feature>
<keyword evidence="1" id="KW-0479">Metal-binding</keyword>
<feature type="compositionally biased region" description="Low complexity" evidence="6">
    <location>
        <begin position="842"/>
        <end position="862"/>
    </location>
</feature>
<feature type="compositionally biased region" description="Low complexity" evidence="6">
    <location>
        <begin position="236"/>
        <end position="252"/>
    </location>
</feature>
<keyword evidence="3" id="KW-0238">DNA-binding</keyword>
<dbReference type="GO" id="GO:0003677">
    <property type="term" value="F:DNA binding"/>
    <property type="evidence" value="ECO:0007669"/>
    <property type="project" value="UniProtKB-KW"/>
</dbReference>
<name>A0A9P3LCR3_9APHY</name>
<comment type="caution">
    <text evidence="8">The sequence shown here is derived from an EMBL/GenBank/DDBJ whole genome shotgun (WGS) entry which is preliminary data.</text>
</comment>
<evidence type="ECO:0000256" key="5">
    <source>
        <dbReference type="ARBA" id="ARBA00023242"/>
    </source>
</evidence>
<dbReference type="Proteomes" id="UP000703269">
    <property type="component" value="Unassembled WGS sequence"/>
</dbReference>
<sequence>MSNHPPATDNVPSDRASQPPKQSSRNDSRTASHPPAQPKKPRKARTKPGDKPVHAPRESTPTHIVDHARISNVREQPQSDASPRFGDHLPAYTVHGQSYVLHPGYAMNGHPYQSSPSPFHQPSASAGSPHNGQSSHMGPGIPGATTYPYPMQHPAYGHAYPSYPHYPAPPPSVVMYGTAPGPSAHAEHPHPSSQAQADPSTPPTPAPSTGKRKRKYTLPEYPRDAVRLTHSPPTDSSGDAPRGGSASAAAAAESKKRTKTQRACDSCRSRKIRCDVLTDTDPPECQHCKQYGFDCTFFLPITETRFRKQKLEALKQEEEEKEKSRVEVTAVQSPTTDGGRSSEVRVFGPTSPAYLLHSSAMISSRTYESYDMRYHHSWDVSTASDGVLQVHEPQPGEMQLAHPKPIDPSIERDVVEKLLNAYFTEIAPLLPVITREEFLANSPPQPVLLYAICLVAAARRDVPQATFDKFRYAVNSLIKQEDVLSTASIVNLQALLILAMCGDCHSQYAPHALSALWVRLGCAIRMAQDLGLHRAEAVKQNIELRRRLWVICVILDRWVGVTYGHPSMIDVNDCDARLPSSGDATDLYLDYLARLSLILGRVMKNIYTPAGLSVTTDEALQGILTDLEGWRAALPEELQFRGPQTPRNAGLLHMLYSCVNMLFWRVFMRISYTCPEHLKFALTVEKWTELVRLTGDAIDWLEQNERMYDVWLLVAYCATSCALVQYHTFARRQDEEAQNKLKKLRDCIRRWEAAISSDHMSARRKTAEIITLLYESTLHPLNPEAPALNPTSGVTVNPPLGGLVFRKDPTRPGGGVFVARTPQDIKHLPAGTIVHEDAQDGAHQQPHAQQQQQQQQPHSPTHHAQMVNYAPLVGANYPNVNPAMNNGFAGGAQGAGGPAAPAIPPGHVQVINLLDQAPGANALEQLALADTGFLEGMPATIFDWGSWDSFFARMNQAQHGAQPAAAHYQHEPYNSAPPTGPM</sequence>
<dbReference type="InterPro" id="IPR001138">
    <property type="entry name" value="Zn2Cys6_DnaBD"/>
</dbReference>
<accession>A0A9P3LCR3</accession>
<dbReference type="InterPro" id="IPR050797">
    <property type="entry name" value="Carb_Metab_Trans_Reg"/>
</dbReference>
<gene>
    <name evidence="8" type="ORF">PsYK624_069050</name>
</gene>
<dbReference type="PANTHER" id="PTHR31668">
    <property type="entry name" value="GLUCOSE TRANSPORT TRANSCRIPTION REGULATOR RGT1-RELATED-RELATED"/>
    <property type="match status" value="1"/>
</dbReference>
<keyword evidence="9" id="KW-1185">Reference proteome</keyword>
<evidence type="ECO:0000256" key="1">
    <source>
        <dbReference type="ARBA" id="ARBA00022723"/>
    </source>
</evidence>
<dbReference type="InterPro" id="IPR036864">
    <property type="entry name" value="Zn2-C6_fun-type_DNA-bd_sf"/>
</dbReference>
<dbReference type="GO" id="GO:0008270">
    <property type="term" value="F:zinc ion binding"/>
    <property type="evidence" value="ECO:0007669"/>
    <property type="project" value="InterPro"/>
</dbReference>
<feature type="compositionally biased region" description="Polar residues" evidence="6">
    <location>
        <begin position="111"/>
        <end position="136"/>
    </location>
</feature>
<feature type="region of interest" description="Disordered" evidence="6">
    <location>
        <begin position="1"/>
        <end position="87"/>
    </location>
</feature>
<feature type="region of interest" description="Disordered" evidence="6">
    <location>
        <begin position="316"/>
        <end position="344"/>
    </location>
</feature>
<evidence type="ECO:0000256" key="3">
    <source>
        <dbReference type="ARBA" id="ARBA00023125"/>
    </source>
</evidence>
<dbReference type="Pfam" id="PF00172">
    <property type="entry name" value="Zn_clus"/>
    <property type="match status" value="1"/>
</dbReference>
<keyword evidence="5" id="KW-0539">Nucleus</keyword>
<reference evidence="8 9" key="1">
    <citation type="submission" date="2021-08" db="EMBL/GenBank/DDBJ databases">
        <title>Draft Genome Sequence of Phanerochaete sordida strain YK-624.</title>
        <authorList>
            <person name="Mori T."/>
            <person name="Dohra H."/>
            <person name="Suzuki T."/>
            <person name="Kawagishi H."/>
            <person name="Hirai H."/>
        </authorList>
    </citation>
    <scope>NUCLEOTIDE SEQUENCE [LARGE SCALE GENOMIC DNA]</scope>
    <source>
        <strain evidence="8 9">YK-624</strain>
    </source>
</reference>
<dbReference type="GO" id="GO:0006351">
    <property type="term" value="P:DNA-templated transcription"/>
    <property type="evidence" value="ECO:0007669"/>
    <property type="project" value="InterPro"/>
</dbReference>
<dbReference type="AlphaFoldDB" id="A0A9P3LCR3"/>
<feature type="compositionally biased region" description="Basic and acidic residues" evidence="6">
    <location>
        <begin position="316"/>
        <end position="326"/>
    </location>
</feature>
<keyword evidence="2" id="KW-0805">Transcription regulation</keyword>
<dbReference type="SMART" id="SM00906">
    <property type="entry name" value="Fungal_trans"/>
    <property type="match status" value="1"/>
</dbReference>
<feature type="region of interest" description="Disordered" evidence="6">
    <location>
        <begin position="177"/>
        <end position="262"/>
    </location>
</feature>
<dbReference type="CDD" id="cd12148">
    <property type="entry name" value="fungal_TF_MHR"/>
    <property type="match status" value="1"/>
</dbReference>
<dbReference type="EMBL" id="BPQB01000018">
    <property type="protein sequence ID" value="GJE90761.1"/>
    <property type="molecule type" value="Genomic_DNA"/>
</dbReference>
<dbReference type="InterPro" id="IPR007219">
    <property type="entry name" value="XnlR_reg_dom"/>
</dbReference>
<dbReference type="PANTHER" id="PTHR31668:SF26">
    <property type="entry name" value="GLUCOSE TRANSPORT TRANSCRIPTION REGULATOR RGT1-RELATED"/>
    <property type="match status" value="1"/>
</dbReference>
<keyword evidence="4" id="KW-0804">Transcription</keyword>
<feature type="region of interest" description="Disordered" evidence="6">
    <location>
        <begin position="839"/>
        <end position="862"/>
    </location>
</feature>
<protein>
    <submittedName>
        <fullName evidence="8">GAL4 and fungal-specific transcription factor domain-containing protein</fullName>
    </submittedName>
</protein>
<evidence type="ECO:0000259" key="7">
    <source>
        <dbReference type="PROSITE" id="PS50048"/>
    </source>
</evidence>
<evidence type="ECO:0000313" key="9">
    <source>
        <dbReference type="Proteomes" id="UP000703269"/>
    </source>
</evidence>
<evidence type="ECO:0000313" key="8">
    <source>
        <dbReference type="EMBL" id="GJE90761.1"/>
    </source>
</evidence>
<dbReference type="OrthoDB" id="4161332at2759"/>
<proteinExistence type="predicted"/>
<organism evidence="8 9">
    <name type="scientific">Phanerochaete sordida</name>
    <dbReference type="NCBI Taxonomy" id="48140"/>
    <lineage>
        <taxon>Eukaryota</taxon>
        <taxon>Fungi</taxon>
        <taxon>Dikarya</taxon>
        <taxon>Basidiomycota</taxon>
        <taxon>Agaricomycotina</taxon>
        <taxon>Agaricomycetes</taxon>
        <taxon>Polyporales</taxon>
        <taxon>Phanerochaetaceae</taxon>
        <taxon>Phanerochaete</taxon>
    </lineage>
</organism>
<dbReference type="CDD" id="cd00067">
    <property type="entry name" value="GAL4"/>
    <property type="match status" value="1"/>
</dbReference>
<dbReference type="Gene3D" id="4.10.240.10">
    <property type="entry name" value="Zn(2)-C6 fungal-type DNA-binding domain"/>
    <property type="match status" value="1"/>
</dbReference>
<dbReference type="PROSITE" id="PS50048">
    <property type="entry name" value="ZN2_CY6_FUNGAL_2"/>
    <property type="match status" value="1"/>
</dbReference>
<dbReference type="SUPFAM" id="SSF57701">
    <property type="entry name" value="Zn2/Cys6 DNA-binding domain"/>
    <property type="match status" value="1"/>
</dbReference>
<dbReference type="PROSITE" id="PS00463">
    <property type="entry name" value="ZN2_CY6_FUNGAL_1"/>
    <property type="match status" value="1"/>
</dbReference>